<reference evidence="2 3" key="1">
    <citation type="submission" date="2017-09" db="EMBL/GenBank/DDBJ databases">
        <authorList>
            <person name="Ehlers B."/>
            <person name="Leendertz F.H."/>
        </authorList>
    </citation>
    <scope>NUCLEOTIDE SEQUENCE [LARGE SCALE GENOMIC DNA]</scope>
    <source>
        <strain evidence="2 3">DSM 46844</strain>
    </source>
</reference>
<proteinExistence type="predicted"/>
<keyword evidence="3" id="KW-1185">Reference proteome</keyword>
<dbReference type="AlphaFoldDB" id="A0A285EDB8"/>
<feature type="domain" description="Recombinase-like" evidence="1">
    <location>
        <begin position="1"/>
        <end position="72"/>
    </location>
</feature>
<evidence type="ECO:0000259" key="1">
    <source>
        <dbReference type="Pfam" id="PF20552"/>
    </source>
</evidence>
<gene>
    <name evidence="2" type="ORF">SAMN06893097_103245</name>
</gene>
<accession>A0A285EDB8</accession>
<dbReference type="Pfam" id="PF20552">
    <property type="entry name" value="HTH_62"/>
    <property type="match status" value="1"/>
</dbReference>
<sequence>MPEQYLEEHQTHPEPISPYEQKLSGAIMEVFGRGVHDLPGLVEGLNGLGLNAPDGGPWNEDNFRAEMRRLGD</sequence>
<evidence type="ECO:0000313" key="2">
    <source>
        <dbReference type="EMBL" id="SNX96076.1"/>
    </source>
</evidence>
<protein>
    <recommendedName>
        <fullName evidence="1">Recombinase-like domain-containing protein</fullName>
    </recommendedName>
</protein>
<organism evidence="2 3">
    <name type="scientific">Geodermatophilus sabuli</name>
    <dbReference type="NCBI Taxonomy" id="1564158"/>
    <lineage>
        <taxon>Bacteria</taxon>
        <taxon>Bacillati</taxon>
        <taxon>Actinomycetota</taxon>
        <taxon>Actinomycetes</taxon>
        <taxon>Geodermatophilales</taxon>
        <taxon>Geodermatophilaceae</taxon>
        <taxon>Geodermatophilus</taxon>
    </lineage>
</organism>
<dbReference type="Proteomes" id="UP000219514">
    <property type="component" value="Unassembled WGS sequence"/>
</dbReference>
<dbReference type="RefSeq" id="WP_097206098.1">
    <property type="nucleotide sequence ID" value="NZ_JACHXB010000004.1"/>
</dbReference>
<dbReference type="EMBL" id="OBDO01000003">
    <property type="protein sequence ID" value="SNX96076.1"/>
    <property type="molecule type" value="Genomic_DNA"/>
</dbReference>
<dbReference type="OrthoDB" id="6909982at2"/>
<dbReference type="InterPro" id="IPR046789">
    <property type="entry name" value="HTH_62"/>
</dbReference>
<name>A0A285EDB8_9ACTN</name>
<evidence type="ECO:0000313" key="3">
    <source>
        <dbReference type="Proteomes" id="UP000219514"/>
    </source>
</evidence>